<evidence type="ECO:0000313" key="8">
    <source>
        <dbReference type="Proteomes" id="UP000061839"/>
    </source>
</evidence>
<evidence type="ECO:0000256" key="2">
    <source>
        <dbReference type="ARBA" id="ARBA00023110"/>
    </source>
</evidence>
<organism evidence="7 8">
    <name type="scientific">Psychromicrobium lacuslunae</name>
    <dbReference type="NCBI Taxonomy" id="1618207"/>
    <lineage>
        <taxon>Bacteria</taxon>
        <taxon>Bacillati</taxon>
        <taxon>Actinomycetota</taxon>
        <taxon>Actinomycetes</taxon>
        <taxon>Micrococcales</taxon>
        <taxon>Micrococcaceae</taxon>
        <taxon>Psychromicrobium</taxon>
    </lineage>
</organism>
<evidence type="ECO:0000256" key="1">
    <source>
        <dbReference type="ARBA" id="ARBA00013194"/>
    </source>
</evidence>
<feature type="transmembrane region" description="Helical" evidence="5">
    <location>
        <begin position="37"/>
        <end position="58"/>
    </location>
</feature>
<dbReference type="Pfam" id="PF00160">
    <property type="entry name" value="Pro_isomerase"/>
    <property type="match status" value="1"/>
</dbReference>
<name>A0A0D4BXX1_9MICC</name>
<dbReference type="InterPro" id="IPR044665">
    <property type="entry name" value="E_coli_cyclophilin_A-like"/>
</dbReference>
<feature type="domain" description="PPIase cyclophilin-type" evidence="6">
    <location>
        <begin position="115"/>
        <end position="265"/>
    </location>
</feature>
<keyword evidence="3" id="KW-0413">Isomerase</keyword>
<dbReference type="InterPro" id="IPR002130">
    <property type="entry name" value="Cyclophilin-type_PPIase_dom"/>
</dbReference>
<feature type="compositionally biased region" description="Basic and acidic residues" evidence="4">
    <location>
        <begin position="20"/>
        <end position="29"/>
    </location>
</feature>
<dbReference type="RefSeq" id="WP_045073957.1">
    <property type="nucleotide sequence ID" value="NZ_CP011005.1"/>
</dbReference>
<feature type="region of interest" description="Disordered" evidence="4">
    <location>
        <begin position="1"/>
        <end position="32"/>
    </location>
</feature>
<dbReference type="AlphaFoldDB" id="A0A0D4BXX1"/>
<dbReference type="PROSITE" id="PS50072">
    <property type="entry name" value="CSA_PPIASE_2"/>
    <property type="match status" value="1"/>
</dbReference>
<keyword evidence="2" id="KW-0697">Rotamase</keyword>
<evidence type="ECO:0000259" key="6">
    <source>
        <dbReference type="PROSITE" id="PS50072"/>
    </source>
</evidence>
<evidence type="ECO:0000256" key="4">
    <source>
        <dbReference type="SAM" id="MobiDB-lite"/>
    </source>
</evidence>
<keyword evidence="8" id="KW-1185">Reference proteome</keyword>
<dbReference type="EMBL" id="CP011005">
    <property type="protein sequence ID" value="AJT40966.1"/>
    <property type="molecule type" value="Genomic_DNA"/>
</dbReference>
<feature type="region of interest" description="Disordered" evidence="4">
    <location>
        <begin position="244"/>
        <end position="266"/>
    </location>
</feature>
<feature type="compositionally biased region" description="Basic and acidic residues" evidence="4">
    <location>
        <begin position="1"/>
        <end position="10"/>
    </location>
</feature>
<evidence type="ECO:0000256" key="5">
    <source>
        <dbReference type="SAM" id="Phobius"/>
    </source>
</evidence>
<dbReference type="InterPro" id="IPR029000">
    <property type="entry name" value="Cyclophilin-like_dom_sf"/>
</dbReference>
<dbReference type="GO" id="GO:0003755">
    <property type="term" value="F:peptidyl-prolyl cis-trans isomerase activity"/>
    <property type="evidence" value="ECO:0007669"/>
    <property type="project" value="UniProtKB-KW"/>
</dbReference>
<reference evidence="7 8" key="1">
    <citation type="journal article" date="2015" name="Genome Announc.">
        <title>Complete Genome Sequencing of Protease-Producing Novel Arthrobacter sp. Strain IHBB 11108 Using PacBio Single-Molecule Real-Time Sequencing Technology.</title>
        <authorList>
            <person name="Kiran S."/>
            <person name="Swarnkar M.K."/>
            <person name="Pal M."/>
            <person name="Thakur R."/>
            <person name="Tewari R."/>
            <person name="Singh A.K."/>
            <person name="Gulati A."/>
        </authorList>
    </citation>
    <scope>NUCLEOTIDE SEQUENCE [LARGE SCALE GENOMIC DNA]</scope>
    <source>
        <strain evidence="7 8">IHBB 11108</strain>
    </source>
</reference>
<dbReference type="EC" id="5.2.1.8" evidence="1"/>
<dbReference type="KEGG" id="ari:UM93_04575"/>
<proteinExistence type="predicted"/>
<accession>A0A0D4BXX1</accession>
<dbReference type="HOGENOM" id="CLU_012062_8_2_11"/>
<protein>
    <recommendedName>
        <fullName evidence="1">peptidylprolyl isomerase</fullName>
        <ecNumber evidence="1">5.2.1.8</ecNumber>
    </recommendedName>
</protein>
<feature type="region of interest" description="Disordered" evidence="4">
    <location>
        <begin position="75"/>
        <end position="96"/>
    </location>
</feature>
<evidence type="ECO:0000256" key="3">
    <source>
        <dbReference type="ARBA" id="ARBA00023235"/>
    </source>
</evidence>
<dbReference type="PATRIC" id="fig|1618207.4.peg.930"/>
<dbReference type="SUPFAM" id="SSF50891">
    <property type="entry name" value="Cyclophilin-like"/>
    <property type="match status" value="1"/>
</dbReference>
<dbReference type="Proteomes" id="UP000061839">
    <property type="component" value="Chromosome"/>
</dbReference>
<evidence type="ECO:0000313" key="7">
    <source>
        <dbReference type="EMBL" id="AJT40966.1"/>
    </source>
</evidence>
<dbReference type="STRING" id="1618207.UM93_04575"/>
<sequence>MAASKNEARETKKRIAQMAAKRELREEQSKRRRRDNIVGAVAVVLVIGLAVLLQLTVFNSNPTAEQVAQAKAGLSSSASPSASPTPTVSLPAVPNPSTAAGKTFTGTLSLNGKPLGVSIDGTKAPQGAAVFKTLADDKFYTDKTCHRLTTGSFAVLQCGSVDGTSAGSTPNFTWGPVENAPKNNVYPAGTLAVARQSNNGKSMGTQFFIVYKDTTIPADTAGGYTVVGKITSGLDVVTELAKAGTADGSSDGTPKTPIKIDSFTLK</sequence>
<dbReference type="OrthoDB" id="5507614at2"/>
<dbReference type="Gene3D" id="2.40.100.10">
    <property type="entry name" value="Cyclophilin-like"/>
    <property type="match status" value="1"/>
</dbReference>
<keyword evidence="5" id="KW-1133">Transmembrane helix</keyword>
<keyword evidence="5" id="KW-0812">Transmembrane</keyword>
<dbReference type="PANTHER" id="PTHR43246">
    <property type="entry name" value="PEPTIDYL-PROLYL CIS-TRANS ISOMERASE CYP38, CHLOROPLASTIC"/>
    <property type="match status" value="1"/>
</dbReference>
<gene>
    <name evidence="7" type="ORF">UM93_04575</name>
</gene>
<feature type="compositionally biased region" description="Low complexity" evidence="4">
    <location>
        <begin position="75"/>
        <end position="92"/>
    </location>
</feature>
<keyword evidence="5" id="KW-0472">Membrane</keyword>